<keyword evidence="2" id="KW-1185">Reference proteome</keyword>
<dbReference type="Proteomes" id="UP000559256">
    <property type="component" value="Unassembled WGS sequence"/>
</dbReference>
<evidence type="ECO:0000313" key="2">
    <source>
        <dbReference type="Proteomes" id="UP000559256"/>
    </source>
</evidence>
<protein>
    <submittedName>
        <fullName evidence="1">Uncharacterized protein</fullName>
    </submittedName>
</protein>
<reference evidence="1 2" key="1">
    <citation type="journal article" date="2020" name="ISME J.">
        <title>Uncovering the hidden diversity of litter-decomposition mechanisms in mushroom-forming fungi.</title>
        <authorList>
            <person name="Floudas D."/>
            <person name="Bentzer J."/>
            <person name="Ahren D."/>
            <person name="Johansson T."/>
            <person name="Persson P."/>
            <person name="Tunlid A."/>
        </authorList>
    </citation>
    <scope>NUCLEOTIDE SEQUENCE [LARGE SCALE GENOMIC DNA]</scope>
    <source>
        <strain evidence="1 2">CBS 291.85</strain>
    </source>
</reference>
<name>A0A8H5CK01_9AGAR</name>
<dbReference type="EMBL" id="JAACJM010000145">
    <property type="protein sequence ID" value="KAF5343221.1"/>
    <property type="molecule type" value="Genomic_DNA"/>
</dbReference>
<evidence type="ECO:0000313" key="1">
    <source>
        <dbReference type="EMBL" id="KAF5343221.1"/>
    </source>
</evidence>
<sequence>MCVSIGNSPGGGIGVHWGSPFNVSRLLSASTSSSSTSSIVMLPLLSKTSKDPGASKPFTRTIPLQFATDGTMCPLAMRMTFVDVFHPPIFPFRLLYTSTSIHAAIAPSSTSFNWHGEWFTCTASDALHCMHINDIILGYTMVTTARRIRSLGHTVAVQSVGPSPFPELKLAKMSSMSSLPTALILIALDLPNSLCTKALQSPSVFVILDDDVHSISLPCQFFPHLKHSPDPGLSVPGNIGTSSTPCVVLGRWAYASTLMRNVAFCVSFRRLVNGFFVNGSCGGGVVICALASARANGLLGVSGVGACAPTSLIASVNSFQFFALAGTFSLKKLGRLSCIETMSDADSAMPAAFAVSRRRRAKRWKSRGFSFSSVPPANFGIVVVIA</sequence>
<comment type="caution">
    <text evidence="1">The sequence shown here is derived from an EMBL/GenBank/DDBJ whole genome shotgun (WGS) entry which is preliminary data.</text>
</comment>
<gene>
    <name evidence="1" type="ORF">D9758_013397</name>
</gene>
<organism evidence="1 2">
    <name type="scientific">Tetrapyrgos nigripes</name>
    <dbReference type="NCBI Taxonomy" id="182062"/>
    <lineage>
        <taxon>Eukaryota</taxon>
        <taxon>Fungi</taxon>
        <taxon>Dikarya</taxon>
        <taxon>Basidiomycota</taxon>
        <taxon>Agaricomycotina</taxon>
        <taxon>Agaricomycetes</taxon>
        <taxon>Agaricomycetidae</taxon>
        <taxon>Agaricales</taxon>
        <taxon>Marasmiineae</taxon>
        <taxon>Marasmiaceae</taxon>
        <taxon>Tetrapyrgos</taxon>
    </lineage>
</organism>
<proteinExistence type="predicted"/>
<accession>A0A8H5CK01</accession>
<dbReference type="AlphaFoldDB" id="A0A8H5CK01"/>